<dbReference type="GeneID" id="39872880"/>
<evidence type="ECO:0000313" key="6">
    <source>
        <dbReference type="EMBL" id="GBE59110.1"/>
    </source>
</evidence>
<dbReference type="PANTHER" id="PTHR43707">
    <property type="entry name" value="HISTIDYL-TRNA SYNTHETASE"/>
    <property type="match status" value="1"/>
</dbReference>
<feature type="binding site" evidence="3">
    <location>
        <position position="178"/>
    </location>
    <ligand>
        <name>L-histidine</name>
        <dbReference type="ChEBI" id="CHEBI:57595"/>
    </ligand>
</feature>
<dbReference type="GO" id="GO:0005737">
    <property type="term" value="C:cytoplasm"/>
    <property type="evidence" value="ECO:0007669"/>
    <property type="project" value="InterPro"/>
</dbReference>
<dbReference type="Proteomes" id="UP000236319">
    <property type="component" value="Unassembled WGS sequence"/>
</dbReference>
<dbReference type="Gene3D" id="3.30.930.10">
    <property type="entry name" value="Bira Bifunctional Protein, Domain 2"/>
    <property type="match status" value="1"/>
</dbReference>
<dbReference type="InterPro" id="IPR045864">
    <property type="entry name" value="aa-tRNA-synth_II/BPL/LPL"/>
</dbReference>
<dbReference type="RefSeq" id="XP_028865353.1">
    <property type="nucleotide sequence ID" value="XM_029009520.1"/>
</dbReference>
<dbReference type="Pfam" id="PF13393">
    <property type="entry name" value="tRNA-synt_His"/>
    <property type="match status" value="1"/>
</dbReference>
<feature type="domain" description="Class II Histidinyl-tRNA synthetase (HisRS)-like catalytic core" evidence="5">
    <location>
        <begin position="67"/>
        <end position="391"/>
    </location>
</feature>
<dbReference type="AlphaFoldDB" id="A0A2H6K7Z8"/>
<evidence type="ECO:0000256" key="2">
    <source>
        <dbReference type="ARBA" id="ARBA00047639"/>
    </source>
</evidence>
<feature type="binding site" evidence="3">
    <location>
        <position position="340"/>
    </location>
    <ligand>
        <name>L-histidine</name>
        <dbReference type="ChEBI" id="CHEBI:57595"/>
    </ligand>
</feature>
<keyword evidence="4" id="KW-0732">Signal</keyword>
<dbReference type="PANTHER" id="PTHR43707:SF1">
    <property type="entry name" value="HISTIDINE--TRNA LIGASE, MITOCHONDRIAL-RELATED"/>
    <property type="match status" value="1"/>
</dbReference>
<sequence length="520" mass="57523">MFAWLSLGWIVVAWCRCLRRSRDFGAFVAPGNPFVHNGAITARMTHAVGANSAGKVALYTVRGGQCFLPREQQEQRQLQDEWLSLSKAFGFAEYSLGVLAHSELFTGAAGGVTTDEHRNELYEFTDRKGRRLALRGDVTPQFMAMLRDEGEASGVDSPCGAVAPSQLSKWFTLADCWRYERPGHCRRRNHLQWTCDIVGVAGPEAEIELLTMLITFFRKVGLTSKDVAIHLSHRDIVPAMLDVLGKHSSDSQWLHEFRKVLDKYRKVSQSEFENMLSLLGFTTAETAALLGLIANCRTLSSIEEVFPADAAFVKVLRSIVEGLERANCADWITFDPSIVRGSDYYTGTAFECFDRSQPQSRALAGGGRYDNCLPDLRGDERQLSHAVGFGMGNVAIAELLRSRRGYFSPWSLADVVVFTSPPGAGQATSSGSDLQRVHDVIAGLRQSGLRVYHYYKSSKWNKGLDFADRVGASIFVHPDVSASGMSYQVHRLADKTKVNLDAGDLGRVIEHIRDQISGVS</sequence>
<accession>A0A2H6K7Z8</accession>
<dbReference type="InterPro" id="IPR041715">
    <property type="entry name" value="HisRS-like_core"/>
</dbReference>
<dbReference type="OrthoDB" id="1906957at2759"/>
<feature type="chain" id="PRO_5014187324" description="histidine--tRNA ligase" evidence="4">
    <location>
        <begin position="16"/>
        <end position="520"/>
    </location>
</feature>
<feature type="signal peptide" evidence="4">
    <location>
        <begin position="1"/>
        <end position="15"/>
    </location>
</feature>
<reference evidence="6 7" key="1">
    <citation type="journal article" date="2017" name="BMC Genomics">
        <title>Whole-genome assembly of Babesia ovata and comparative genomics between closely related pathogens.</title>
        <authorList>
            <person name="Yamagishi J."/>
            <person name="Asada M."/>
            <person name="Hakimi H."/>
            <person name="Tanaka T.Q."/>
            <person name="Sugimoto C."/>
            <person name="Kawazu S."/>
        </authorList>
    </citation>
    <scope>NUCLEOTIDE SEQUENCE [LARGE SCALE GENOMIC DNA]</scope>
    <source>
        <strain evidence="6 7">Miyake</strain>
    </source>
</reference>
<dbReference type="EMBL" id="BDSA01000001">
    <property type="protein sequence ID" value="GBE59110.1"/>
    <property type="molecule type" value="Genomic_DNA"/>
</dbReference>
<dbReference type="CDD" id="cd00773">
    <property type="entry name" value="HisRS-like_core"/>
    <property type="match status" value="1"/>
</dbReference>
<dbReference type="SUPFAM" id="SSF55681">
    <property type="entry name" value="Class II aaRS and biotin synthetases"/>
    <property type="match status" value="1"/>
</dbReference>
<dbReference type="EC" id="6.1.1.21" evidence="1"/>
<evidence type="ECO:0000256" key="4">
    <source>
        <dbReference type="SAM" id="SignalP"/>
    </source>
</evidence>
<dbReference type="InterPro" id="IPR004516">
    <property type="entry name" value="HisRS/HisZ"/>
</dbReference>
<protein>
    <recommendedName>
        <fullName evidence="1">histidine--tRNA ligase</fullName>
        <ecNumber evidence="1">6.1.1.21</ecNumber>
    </recommendedName>
</protein>
<evidence type="ECO:0000256" key="1">
    <source>
        <dbReference type="ARBA" id="ARBA00012815"/>
    </source>
</evidence>
<organism evidence="6 7">
    <name type="scientific">Babesia ovata</name>
    <dbReference type="NCBI Taxonomy" id="189622"/>
    <lineage>
        <taxon>Eukaryota</taxon>
        <taxon>Sar</taxon>
        <taxon>Alveolata</taxon>
        <taxon>Apicomplexa</taxon>
        <taxon>Aconoidasida</taxon>
        <taxon>Piroplasmida</taxon>
        <taxon>Babesiidae</taxon>
        <taxon>Babesia</taxon>
    </lineage>
</organism>
<evidence type="ECO:0000313" key="7">
    <source>
        <dbReference type="Proteomes" id="UP000236319"/>
    </source>
</evidence>
<keyword evidence="7" id="KW-1185">Reference proteome</keyword>
<dbReference type="PIRSF" id="PIRSF001549">
    <property type="entry name" value="His-tRNA_synth"/>
    <property type="match status" value="1"/>
</dbReference>
<evidence type="ECO:0000259" key="5">
    <source>
        <dbReference type="Pfam" id="PF13393"/>
    </source>
</evidence>
<gene>
    <name evidence="6" type="ORF">BOVATA_006030</name>
</gene>
<evidence type="ECO:0000256" key="3">
    <source>
        <dbReference type="PIRSR" id="PIRSR001549-1"/>
    </source>
</evidence>
<dbReference type="VEuPathDB" id="PiroplasmaDB:BOVATA_006030"/>
<feature type="binding site" evidence="3">
    <location>
        <position position="192"/>
    </location>
    <ligand>
        <name>L-histidine</name>
        <dbReference type="ChEBI" id="CHEBI:57595"/>
    </ligand>
</feature>
<dbReference type="GO" id="GO:0006427">
    <property type="term" value="P:histidyl-tRNA aminoacylation"/>
    <property type="evidence" value="ECO:0007669"/>
    <property type="project" value="TreeGrafter"/>
</dbReference>
<dbReference type="GO" id="GO:0004821">
    <property type="term" value="F:histidine-tRNA ligase activity"/>
    <property type="evidence" value="ECO:0007669"/>
    <property type="project" value="UniProtKB-EC"/>
</dbReference>
<feature type="binding site" evidence="3">
    <location>
        <begin position="344"/>
        <end position="345"/>
    </location>
    <ligand>
        <name>L-histidine</name>
        <dbReference type="ChEBI" id="CHEBI:57595"/>
    </ligand>
</feature>
<keyword evidence="6" id="KW-0436">Ligase</keyword>
<comment type="caution">
    <text evidence="6">The sequence shown here is derived from an EMBL/GenBank/DDBJ whole genome shotgun (WGS) entry which is preliminary data.</text>
</comment>
<feature type="binding site" evidence="3">
    <location>
        <position position="196"/>
    </location>
    <ligand>
        <name>L-histidine</name>
        <dbReference type="ChEBI" id="CHEBI:57595"/>
    </ligand>
</feature>
<comment type="catalytic activity">
    <reaction evidence="2">
        <text>tRNA(His) + L-histidine + ATP = L-histidyl-tRNA(His) + AMP + diphosphate + H(+)</text>
        <dbReference type="Rhea" id="RHEA:17313"/>
        <dbReference type="Rhea" id="RHEA-COMP:9665"/>
        <dbReference type="Rhea" id="RHEA-COMP:9689"/>
        <dbReference type="ChEBI" id="CHEBI:15378"/>
        <dbReference type="ChEBI" id="CHEBI:30616"/>
        <dbReference type="ChEBI" id="CHEBI:33019"/>
        <dbReference type="ChEBI" id="CHEBI:57595"/>
        <dbReference type="ChEBI" id="CHEBI:78442"/>
        <dbReference type="ChEBI" id="CHEBI:78527"/>
        <dbReference type="ChEBI" id="CHEBI:456215"/>
        <dbReference type="EC" id="6.1.1.21"/>
    </reaction>
</comment>
<proteinExistence type="predicted"/>
<feature type="binding site" evidence="3">
    <location>
        <begin position="137"/>
        <end position="139"/>
    </location>
    <ligand>
        <name>L-histidine</name>
        <dbReference type="ChEBI" id="CHEBI:57595"/>
    </ligand>
</feature>
<name>A0A2H6K7Z8_9APIC</name>
<keyword evidence="6" id="KW-0030">Aminoacyl-tRNA synthetase</keyword>